<comment type="function">
    <text evidence="1 9">Catalyzes the decarboxylation of orotidine 5'-monophosphate (OMP) to uridine 5'-monophosphate (UMP).</text>
</comment>
<dbReference type="PANTHER" id="PTHR32119:SF2">
    <property type="entry name" value="OROTIDINE 5'-PHOSPHATE DECARBOXYLASE"/>
    <property type="match status" value="1"/>
</dbReference>
<sequence>MAKPVFVALDLDNEEKLKQILAKLGAPKDTYIKVGMELFFNSGSNLVRKLADQGYKIFLDLKMHDIPNTVYNGAKQLAQLGITCTTVHALGGGQMIKAAKDGLVAGTPTGKTVPKLLAVTELTSISDVILKHEQNCSLPMNDQVISLAKTAKKANADGVICSPLEVKDLRKAVGDDFLYVTPGIRPQGNANDDQARTATPAQAKEYGSSAIVVGRPITLASNPQEAYEAIKKEFN</sequence>
<feature type="binding site" evidence="9 11">
    <location>
        <position position="214"/>
    </location>
    <ligand>
        <name>substrate</name>
    </ligand>
</feature>
<keyword evidence="5 9" id="KW-0665">Pyrimidine biosynthesis</keyword>
<protein>
    <recommendedName>
        <fullName evidence="9">Orotidine 5'-phosphate decarboxylase</fullName>
        <ecNumber evidence="9">4.1.1.23</ecNumber>
    </recommendedName>
    <alternativeName>
        <fullName evidence="9">OMP decarboxylase</fullName>
        <shortName evidence="9">OMPDCase</shortName>
        <shortName evidence="9">OMPdecase</shortName>
    </alternativeName>
</protein>
<dbReference type="NCBIfam" id="NF001273">
    <property type="entry name" value="PRK00230.1"/>
    <property type="match status" value="1"/>
</dbReference>
<dbReference type="Proteomes" id="UP000325393">
    <property type="component" value="Chromosome"/>
</dbReference>
<dbReference type="UniPathway" id="UPA00070">
    <property type="reaction ID" value="UER00120"/>
</dbReference>
<dbReference type="PANTHER" id="PTHR32119">
    <property type="entry name" value="OROTIDINE 5'-PHOSPHATE DECARBOXYLASE"/>
    <property type="match status" value="1"/>
</dbReference>
<dbReference type="KEGG" id="lae:LBAT_0592"/>
<evidence type="ECO:0000259" key="13">
    <source>
        <dbReference type="SMART" id="SM00934"/>
    </source>
</evidence>
<evidence type="ECO:0000313" key="17">
    <source>
        <dbReference type="Proteomes" id="UP000325393"/>
    </source>
</evidence>
<keyword evidence="4 9" id="KW-0210">Decarboxylase</keyword>
<dbReference type="EMBL" id="AP014808">
    <property type="protein sequence ID" value="BAQ56981.1"/>
    <property type="molecule type" value="Genomic_DNA"/>
</dbReference>
<dbReference type="Pfam" id="PF00215">
    <property type="entry name" value="OMPdecase"/>
    <property type="match status" value="1"/>
</dbReference>
<dbReference type="EC" id="4.1.1.23" evidence="9"/>
<dbReference type="Proteomes" id="UP000035709">
    <property type="component" value="Chromosome"/>
</dbReference>
<dbReference type="InterPro" id="IPR018089">
    <property type="entry name" value="OMPdecase_AS"/>
</dbReference>
<evidence type="ECO:0000256" key="6">
    <source>
        <dbReference type="ARBA" id="ARBA00023239"/>
    </source>
</evidence>
<comment type="similarity">
    <text evidence="8 9">Belongs to the OMP decarboxylase family. Type 1 subfamily.</text>
</comment>
<accession>A0A0D6A2L5</accession>
<dbReference type="GeneID" id="78211986"/>
<evidence type="ECO:0000313" key="16">
    <source>
        <dbReference type="Proteomes" id="UP000035709"/>
    </source>
</evidence>
<comment type="pathway">
    <text evidence="2 9 12">Pyrimidine metabolism; UMP biosynthesis via de novo pathway; UMP from orotate: step 2/2.</text>
</comment>
<dbReference type="PROSITE" id="PS00156">
    <property type="entry name" value="OMPDECASE"/>
    <property type="match status" value="1"/>
</dbReference>
<dbReference type="GO" id="GO:0005829">
    <property type="term" value="C:cytosol"/>
    <property type="evidence" value="ECO:0007669"/>
    <property type="project" value="TreeGrafter"/>
</dbReference>
<dbReference type="SMART" id="SM00934">
    <property type="entry name" value="OMPdecase"/>
    <property type="match status" value="1"/>
</dbReference>
<feature type="binding site" evidence="9 11">
    <location>
        <position position="185"/>
    </location>
    <ligand>
        <name>substrate</name>
    </ligand>
</feature>
<dbReference type="EMBL" id="CP044496">
    <property type="protein sequence ID" value="QFG51053.1"/>
    <property type="molecule type" value="Genomic_DNA"/>
</dbReference>
<feature type="binding site" evidence="9 11">
    <location>
        <position position="194"/>
    </location>
    <ligand>
        <name>substrate</name>
    </ligand>
</feature>
<evidence type="ECO:0000256" key="5">
    <source>
        <dbReference type="ARBA" id="ARBA00022975"/>
    </source>
</evidence>
<comment type="catalytic activity">
    <reaction evidence="7 9 12">
        <text>orotidine 5'-phosphate + H(+) = UMP + CO2</text>
        <dbReference type="Rhea" id="RHEA:11596"/>
        <dbReference type="ChEBI" id="CHEBI:15378"/>
        <dbReference type="ChEBI" id="CHEBI:16526"/>
        <dbReference type="ChEBI" id="CHEBI:57538"/>
        <dbReference type="ChEBI" id="CHEBI:57865"/>
        <dbReference type="EC" id="4.1.1.23"/>
    </reaction>
</comment>
<dbReference type="InterPro" id="IPR011060">
    <property type="entry name" value="RibuloseP-bd_barrel"/>
</dbReference>
<organism evidence="14 16">
    <name type="scientific">Lactobacillus acetotolerans</name>
    <dbReference type="NCBI Taxonomy" id="1600"/>
    <lineage>
        <taxon>Bacteria</taxon>
        <taxon>Bacillati</taxon>
        <taxon>Bacillota</taxon>
        <taxon>Bacilli</taxon>
        <taxon>Lactobacillales</taxon>
        <taxon>Lactobacillaceae</taxon>
        <taxon>Lactobacillus</taxon>
    </lineage>
</organism>
<dbReference type="NCBIfam" id="TIGR01740">
    <property type="entry name" value="pyrF"/>
    <property type="match status" value="1"/>
</dbReference>
<reference evidence="14 16" key="1">
    <citation type="submission" date="2015-03" db="EMBL/GenBank/DDBJ databases">
        <title>Complete genome sequence of Lactobacillus acetotolerans NBRC 13120.</title>
        <authorList>
            <person name="Toh H."/>
            <person name="Morita H."/>
            <person name="Fujita N."/>
        </authorList>
    </citation>
    <scope>NUCLEOTIDE SEQUENCE [LARGE SCALE GENOMIC DNA]</scope>
    <source>
        <strain evidence="14 16">NBRC 13120</strain>
    </source>
</reference>
<dbReference type="Gene3D" id="3.20.20.70">
    <property type="entry name" value="Aldolase class I"/>
    <property type="match status" value="1"/>
</dbReference>
<dbReference type="HAMAP" id="MF_01200_B">
    <property type="entry name" value="OMPdecase_type1_B"/>
    <property type="match status" value="1"/>
</dbReference>
<feature type="binding site" evidence="9 11">
    <location>
        <position position="10"/>
    </location>
    <ligand>
        <name>substrate</name>
    </ligand>
</feature>
<dbReference type="GO" id="GO:0004590">
    <property type="term" value="F:orotidine-5'-phosphate decarboxylase activity"/>
    <property type="evidence" value="ECO:0007669"/>
    <property type="project" value="UniProtKB-UniRule"/>
</dbReference>
<reference evidence="15 17" key="2">
    <citation type="submission" date="2019-09" db="EMBL/GenBank/DDBJ databases">
        <title>Genome sequencing of Lactobacillus acetotolerans.</title>
        <authorList>
            <person name="Kim K."/>
        </authorList>
    </citation>
    <scope>NUCLEOTIDE SEQUENCE [LARGE SCALE GENOMIC DNA]</scope>
    <source>
        <strain evidence="15 17">LA749</strain>
    </source>
</reference>
<dbReference type="RefSeq" id="WP_056970023.1">
    <property type="nucleotide sequence ID" value="NZ_AP014808.1"/>
</dbReference>
<dbReference type="InterPro" id="IPR013785">
    <property type="entry name" value="Aldolase_TIM"/>
</dbReference>
<dbReference type="CDD" id="cd04725">
    <property type="entry name" value="OMP_decarboxylase_like"/>
    <property type="match status" value="1"/>
</dbReference>
<dbReference type="InterPro" id="IPR047596">
    <property type="entry name" value="OMPdecase_bac"/>
</dbReference>
<feature type="binding site" evidence="9 11">
    <location>
        <position position="33"/>
    </location>
    <ligand>
        <name>substrate</name>
    </ligand>
</feature>
<evidence type="ECO:0000256" key="7">
    <source>
        <dbReference type="ARBA" id="ARBA00049157"/>
    </source>
</evidence>
<evidence type="ECO:0000256" key="3">
    <source>
        <dbReference type="ARBA" id="ARBA00011738"/>
    </source>
</evidence>
<feature type="binding site" evidence="9 11">
    <location>
        <position position="215"/>
    </location>
    <ligand>
        <name>substrate</name>
    </ligand>
</feature>
<dbReference type="PATRIC" id="fig|1600.4.peg.607"/>
<evidence type="ECO:0000256" key="2">
    <source>
        <dbReference type="ARBA" id="ARBA00004861"/>
    </source>
</evidence>
<evidence type="ECO:0000256" key="11">
    <source>
        <dbReference type="PIRSR" id="PIRSR614732-2"/>
    </source>
</evidence>
<evidence type="ECO:0000256" key="9">
    <source>
        <dbReference type="HAMAP-Rule" id="MF_01200"/>
    </source>
</evidence>
<evidence type="ECO:0000256" key="12">
    <source>
        <dbReference type="RuleBase" id="RU000512"/>
    </source>
</evidence>
<gene>
    <name evidence="9 15" type="primary">pyrF</name>
    <name evidence="15" type="ORF">LA749_03195</name>
    <name evidence="14" type="ORF">LBAT_0592</name>
</gene>
<dbReference type="InterPro" id="IPR001754">
    <property type="entry name" value="OMPdeCOase_dom"/>
</dbReference>
<dbReference type="OrthoDB" id="9806203at2"/>
<dbReference type="SUPFAM" id="SSF51366">
    <property type="entry name" value="Ribulose-phoshate binding barrel"/>
    <property type="match status" value="1"/>
</dbReference>
<feature type="active site" description="For OMPdecase activity" evidence="10">
    <location>
        <position position="65"/>
    </location>
</feature>
<evidence type="ECO:0000313" key="15">
    <source>
        <dbReference type="EMBL" id="QFG51053.1"/>
    </source>
</evidence>
<dbReference type="InterPro" id="IPR014732">
    <property type="entry name" value="OMPdecase"/>
</dbReference>
<evidence type="ECO:0000313" key="14">
    <source>
        <dbReference type="EMBL" id="BAQ56981.1"/>
    </source>
</evidence>
<evidence type="ECO:0000256" key="1">
    <source>
        <dbReference type="ARBA" id="ARBA00002356"/>
    </source>
</evidence>
<dbReference type="AlphaFoldDB" id="A0A0D6A2L5"/>
<evidence type="ECO:0000256" key="8">
    <source>
        <dbReference type="ARBA" id="ARBA00061012"/>
    </source>
</evidence>
<proteinExistence type="inferred from homology"/>
<feature type="binding site" evidence="9">
    <location>
        <begin position="60"/>
        <end position="69"/>
    </location>
    <ligand>
        <name>substrate</name>
    </ligand>
</feature>
<comment type="subunit">
    <text evidence="3 9">Homodimer.</text>
</comment>
<dbReference type="STRING" id="1600.LBAT_0592"/>
<dbReference type="GO" id="GO:0044205">
    <property type="term" value="P:'de novo' UMP biosynthetic process"/>
    <property type="evidence" value="ECO:0007669"/>
    <property type="project" value="UniProtKB-UniRule"/>
</dbReference>
<feature type="active site" description="For OMPdecase activity" evidence="10">
    <location>
        <position position="62"/>
    </location>
</feature>
<keyword evidence="16" id="KW-1185">Reference proteome</keyword>
<feature type="active site" description="Proton donor" evidence="9">
    <location>
        <position position="62"/>
    </location>
</feature>
<feature type="binding site" evidence="9 11">
    <location>
        <position position="123"/>
    </location>
    <ligand>
        <name>substrate</name>
    </ligand>
</feature>
<dbReference type="FunFam" id="3.20.20.70:FF:000015">
    <property type="entry name" value="Orotidine 5'-phosphate decarboxylase"/>
    <property type="match status" value="1"/>
</dbReference>
<name>A0A0D6A2L5_9LACO</name>
<dbReference type="GO" id="GO:0006207">
    <property type="term" value="P:'de novo' pyrimidine nucleobase biosynthetic process"/>
    <property type="evidence" value="ECO:0007669"/>
    <property type="project" value="InterPro"/>
</dbReference>
<keyword evidence="6 9" id="KW-0456">Lyase</keyword>
<evidence type="ECO:0000256" key="10">
    <source>
        <dbReference type="PIRSR" id="PIRSR614732-1"/>
    </source>
</evidence>
<feature type="active site" description="For OMPdecase activity" evidence="10">
    <location>
        <position position="60"/>
    </location>
</feature>
<feature type="domain" description="Orotidine 5'-phosphate decarboxylase" evidence="13">
    <location>
        <begin position="4"/>
        <end position="230"/>
    </location>
</feature>
<evidence type="ECO:0000256" key="4">
    <source>
        <dbReference type="ARBA" id="ARBA00022793"/>
    </source>
</evidence>